<keyword evidence="7" id="KW-1185">Reference proteome</keyword>
<evidence type="ECO:0000259" key="5">
    <source>
        <dbReference type="PROSITE" id="PS51007"/>
    </source>
</evidence>
<dbReference type="Gene3D" id="1.10.760.10">
    <property type="entry name" value="Cytochrome c-like domain"/>
    <property type="match status" value="1"/>
</dbReference>
<protein>
    <submittedName>
        <fullName evidence="6">Cytochrome C</fullName>
    </submittedName>
</protein>
<name>A0A7M1B7K0_9BACT</name>
<dbReference type="KEGG" id="ssei:FJR45_02175"/>
<evidence type="ECO:0000313" key="6">
    <source>
        <dbReference type="EMBL" id="QOP44682.1"/>
    </source>
</evidence>
<dbReference type="EMBL" id="CP041235">
    <property type="protein sequence ID" value="QOP44682.1"/>
    <property type="molecule type" value="Genomic_DNA"/>
</dbReference>
<dbReference type="GO" id="GO:0046872">
    <property type="term" value="F:metal ion binding"/>
    <property type="evidence" value="ECO:0007669"/>
    <property type="project" value="UniProtKB-KW"/>
</dbReference>
<dbReference type="SUPFAM" id="SSF46626">
    <property type="entry name" value="Cytochrome c"/>
    <property type="match status" value="1"/>
</dbReference>
<dbReference type="GO" id="GO:0020037">
    <property type="term" value="F:heme binding"/>
    <property type="evidence" value="ECO:0007669"/>
    <property type="project" value="InterPro"/>
</dbReference>
<keyword evidence="2 4" id="KW-0479">Metal-binding</keyword>
<accession>A0A7M1B7K0</accession>
<evidence type="ECO:0000256" key="4">
    <source>
        <dbReference type="PROSITE-ProRule" id="PRU00433"/>
    </source>
</evidence>
<evidence type="ECO:0000313" key="7">
    <source>
        <dbReference type="Proteomes" id="UP000593719"/>
    </source>
</evidence>
<sequence length="113" mass="13256">MLLFFLTTFLQASQNSALLFHGNCTTCHFETKSVSAPAMMEVRTRYLNAFPDKKDFVREMTEWVHKPNEERSIMQDAIDKYELMPNLAFEKDVLQDIAAYIYETDFTKQHSPH</sequence>
<dbReference type="PROSITE" id="PS51007">
    <property type="entry name" value="CYTC"/>
    <property type="match status" value="1"/>
</dbReference>
<dbReference type="InterPro" id="IPR009056">
    <property type="entry name" value="Cyt_c-like_dom"/>
</dbReference>
<dbReference type="Proteomes" id="UP000593719">
    <property type="component" value="Chromosome"/>
</dbReference>
<keyword evidence="1 4" id="KW-0349">Heme</keyword>
<evidence type="ECO:0000256" key="1">
    <source>
        <dbReference type="ARBA" id="ARBA00022617"/>
    </source>
</evidence>
<feature type="domain" description="Cytochrome c" evidence="5">
    <location>
        <begin position="11"/>
        <end position="105"/>
    </location>
</feature>
<reference evidence="6 7" key="1">
    <citation type="submission" date="2019-06" db="EMBL/GenBank/DDBJ databases">
        <title>Sulfurimonas gotlandica sp. nov., a chemoautotrophic and psychrotolerant epsilonproteobacterium isolated from a pelagic redoxcline, and an emended description of the genus Sulfurimonas.</title>
        <authorList>
            <person name="Wang S."/>
            <person name="Jiang L."/>
            <person name="Shao Z."/>
        </authorList>
    </citation>
    <scope>NUCLEOTIDE SEQUENCE [LARGE SCALE GENOMIC DNA]</scope>
    <source>
        <strain evidence="6 7">S2-6</strain>
    </source>
</reference>
<keyword evidence="3 4" id="KW-0408">Iron</keyword>
<organism evidence="6 7">
    <name type="scientific">Sulfurimonas sediminis</name>
    <dbReference type="NCBI Taxonomy" id="2590020"/>
    <lineage>
        <taxon>Bacteria</taxon>
        <taxon>Pseudomonadati</taxon>
        <taxon>Campylobacterota</taxon>
        <taxon>Epsilonproteobacteria</taxon>
        <taxon>Campylobacterales</taxon>
        <taxon>Sulfurimonadaceae</taxon>
        <taxon>Sulfurimonas</taxon>
    </lineage>
</organism>
<evidence type="ECO:0000256" key="3">
    <source>
        <dbReference type="ARBA" id="ARBA00023004"/>
    </source>
</evidence>
<evidence type="ECO:0000256" key="2">
    <source>
        <dbReference type="ARBA" id="ARBA00022723"/>
    </source>
</evidence>
<gene>
    <name evidence="6" type="ORF">FJR45_02175</name>
</gene>
<dbReference type="GO" id="GO:0009055">
    <property type="term" value="F:electron transfer activity"/>
    <property type="evidence" value="ECO:0007669"/>
    <property type="project" value="InterPro"/>
</dbReference>
<dbReference type="AlphaFoldDB" id="A0A7M1B7K0"/>
<proteinExistence type="predicted"/>
<dbReference type="InterPro" id="IPR036909">
    <property type="entry name" value="Cyt_c-like_dom_sf"/>
</dbReference>